<feature type="domain" description="Hemerythrin-like" evidence="2">
    <location>
        <begin position="30"/>
        <end position="156"/>
    </location>
</feature>
<feature type="compositionally biased region" description="Polar residues" evidence="1">
    <location>
        <begin position="1"/>
        <end position="12"/>
    </location>
</feature>
<dbReference type="Proteomes" id="UP000503462">
    <property type="component" value="Chromosome 3"/>
</dbReference>
<dbReference type="Pfam" id="PF01814">
    <property type="entry name" value="Hemerythrin"/>
    <property type="match status" value="1"/>
</dbReference>
<dbReference type="PANTHER" id="PTHR38048:SF1">
    <property type="entry name" value="HEMERYTHRIN-LIKE DOMAIN-CONTAINING PROTEIN"/>
    <property type="match status" value="1"/>
</dbReference>
<organism evidence="3 4">
    <name type="scientific">Peltaster fructicola</name>
    <dbReference type="NCBI Taxonomy" id="286661"/>
    <lineage>
        <taxon>Eukaryota</taxon>
        <taxon>Fungi</taxon>
        <taxon>Dikarya</taxon>
        <taxon>Ascomycota</taxon>
        <taxon>Pezizomycotina</taxon>
        <taxon>Dothideomycetes</taxon>
        <taxon>Dothideomycetes incertae sedis</taxon>
        <taxon>Peltaster</taxon>
    </lineage>
</organism>
<evidence type="ECO:0000313" key="3">
    <source>
        <dbReference type="EMBL" id="QIW99190.1"/>
    </source>
</evidence>
<dbReference type="InterPro" id="IPR053206">
    <property type="entry name" value="Dimeric_xanthone_biosynth"/>
</dbReference>
<protein>
    <recommendedName>
        <fullName evidence="2">Hemerythrin-like domain-containing protein</fullName>
    </recommendedName>
</protein>
<gene>
    <name evidence="3" type="ORF">AMS68_004708</name>
</gene>
<name>A0A6H0XX03_9PEZI</name>
<dbReference type="EMBL" id="CP051141">
    <property type="protein sequence ID" value="QIW99190.1"/>
    <property type="molecule type" value="Genomic_DNA"/>
</dbReference>
<proteinExistence type="predicted"/>
<dbReference type="InterPro" id="IPR012312">
    <property type="entry name" value="Hemerythrin-like"/>
</dbReference>
<keyword evidence="4" id="KW-1185">Reference proteome</keyword>
<feature type="region of interest" description="Disordered" evidence="1">
    <location>
        <begin position="1"/>
        <end position="21"/>
    </location>
</feature>
<evidence type="ECO:0000259" key="2">
    <source>
        <dbReference type="Pfam" id="PF01814"/>
    </source>
</evidence>
<sequence>MPDIQGTTNEAAPTQAKKMTPAERRQYDHMAEHMDMFHNHFRQNWNEMYAACSANKRPGGISIRAFLNQAEEFCRMLTMHHTIEERHIFPVLAKKMPAFREELELLTHHKRIHEGIDKMEAYIAQCRSGETEFRMAELKNIMDSFGAVLWEHLDAEVAQLRAENMVKYWTLEEMRRMPM</sequence>
<evidence type="ECO:0000256" key="1">
    <source>
        <dbReference type="SAM" id="MobiDB-lite"/>
    </source>
</evidence>
<dbReference type="OrthoDB" id="10044044at2759"/>
<dbReference type="PANTHER" id="PTHR38048">
    <property type="entry name" value="EXPRESSED PROTEIN"/>
    <property type="match status" value="1"/>
</dbReference>
<evidence type="ECO:0000313" key="4">
    <source>
        <dbReference type="Proteomes" id="UP000503462"/>
    </source>
</evidence>
<dbReference type="AlphaFoldDB" id="A0A6H0XX03"/>
<accession>A0A6H0XX03</accession>
<reference evidence="3 4" key="1">
    <citation type="journal article" date="2016" name="Sci. Rep.">
        <title>Peltaster fructicola genome reveals evolution from an invasive phytopathogen to an ectophytic parasite.</title>
        <authorList>
            <person name="Xu C."/>
            <person name="Chen H."/>
            <person name="Gleason M.L."/>
            <person name="Xu J.R."/>
            <person name="Liu H."/>
            <person name="Zhang R."/>
            <person name="Sun G."/>
        </authorList>
    </citation>
    <scope>NUCLEOTIDE SEQUENCE [LARGE SCALE GENOMIC DNA]</scope>
    <source>
        <strain evidence="3 4">LNHT1506</strain>
    </source>
</reference>
<dbReference type="CDD" id="cd12108">
    <property type="entry name" value="Hr-like"/>
    <property type="match status" value="1"/>
</dbReference>
<dbReference type="Gene3D" id="1.20.120.520">
    <property type="entry name" value="nmb1532 protein domain like"/>
    <property type="match status" value="1"/>
</dbReference>